<organism evidence="9">
    <name type="scientific">Brassica oleracea</name>
    <name type="common">Wild cabbage</name>
    <dbReference type="NCBI Taxonomy" id="3712"/>
    <lineage>
        <taxon>Eukaryota</taxon>
        <taxon>Viridiplantae</taxon>
        <taxon>Streptophyta</taxon>
        <taxon>Embryophyta</taxon>
        <taxon>Tracheophyta</taxon>
        <taxon>Spermatophyta</taxon>
        <taxon>Magnoliopsida</taxon>
        <taxon>eudicotyledons</taxon>
        <taxon>Gunneridae</taxon>
        <taxon>Pentapetalae</taxon>
        <taxon>rosids</taxon>
        <taxon>malvids</taxon>
        <taxon>Brassicales</taxon>
        <taxon>Brassicaceae</taxon>
        <taxon>Brassiceae</taxon>
        <taxon>Brassica</taxon>
    </lineage>
</organism>
<dbReference type="InterPro" id="IPR002355">
    <property type="entry name" value="Cu_oxidase_Cu_BS"/>
</dbReference>
<evidence type="ECO:0000259" key="8">
    <source>
        <dbReference type="Pfam" id="PF07731"/>
    </source>
</evidence>
<dbReference type="PROSITE" id="PS00079">
    <property type="entry name" value="MULTICOPPER_OXIDASE1"/>
    <property type="match status" value="1"/>
</dbReference>
<dbReference type="PANTHER" id="PTHR11709">
    <property type="entry name" value="MULTI-COPPER OXIDASE"/>
    <property type="match status" value="1"/>
</dbReference>
<dbReference type="GO" id="GO:0005576">
    <property type="term" value="C:extracellular region"/>
    <property type="evidence" value="ECO:0007669"/>
    <property type="project" value="UniProtKB-SubCell"/>
</dbReference>
<dbReference type="InterPro" id="IPR045087">
    <property type="entry name" value="Cu-oxidase_fam"/>
</dbReference>
<name>A0A3P6EGT6_BRAOL</name>
<dbReference type="SUPFAM" id="SSF49503">
    <property type="entry name" value="Cupredoxins"/>
    <property type="match status" value="1"/>
</dbReference>
<keyword evidence="5" id="KW-0677">Repeat</keyword>
<keyword evidence="3" id="KW-0964">Secreted</keyword>
<gene>
    <name evidence="9" type="ORF">BOLC7T44410H</name>
</gene>
<keyword evidence="7" id="KW-0186">Copper</keyword>
<protein>
    <recommendedName>
        <fullName evidence="8">Plastocyanin-like domain-containing protein</fullName>
    </recommendedName>
</protein>
<evidence type="ECO:0000256" key="5">
    <source>
        <dbReference type="ARBA" id="ARBA00022737"/>
    </source>
</evidence>
<dbReference type="PANTHER" id="PTHR11709:SF443">
    <property type="entry name" value="LACCASE-15"/>
    <property type="match status" value="1"/>
</dbReference>
<reference evidence="9" key="1">
    <citation type="submission" date="2018-11" db="EMBL/GenBank/DDBJ databases">
        <authorList>
            <consortium name="Genoscope - CEA"/>
            <person name="William W."/>
        </authorList>
    </citation>
    <scope>NUCLEOTIDE SEQUENCE</scope>
</reference>
<dbReference type="InterPro" id="IPR008972">
    <property type="entry name" value="Cupredoxin"/>
</dbReference>
<proteinExistence type="inferred from homology"/>
<dbReference type="EMBL" id="LR031876">
    <property type="protein sequence ID" value="VDD38850.1"/>
    <property type="molecule type" value="Genomic_DNA"/>
</dbReference>
<keyword evidence="4" id="KW-0479">Metal-binding</keyword>
<evidence type="ECO:0000256" key="3">
    <source>
        <dbReference type="ARBA" id="ARBA00022525"/>
    </source>
</evidence>
<evidence type="ECO:0000313" key="9">
    <source>
        <dbReference type="EMBL" id="VDD38850.1"/>
    </source>
</evidence>
<comment type="similarity">
    <text evidence="2">Belongs to the multicopper oxidase family.</text>
</comment>
<evidence type="ECO:0000256" key="2">
    <source>
        <dbReference type="ARBA" id="ARBA00010609"/>
    </source>
</evidence>
<evidence type="ECO:0000256" key="4">
    <source>
        <dbReference type="ARBA" id="ARBA00022723"/>
    </source>
</evidence>
<dbReference type="Gene3D" id="2.60.40.420">
    <property type="entry name" value="Cupredoxins - blue copper proteins"/>
    <property type="match status" value="1"/>
</dbReference>
<accession>A0A3P6EGT6</accession>
<sequence>MIKFGETVEIVLQGTNLGGGGIDHPMHLHGFSFYIVGFGFGNYNRAVHPSTKYNLKDPPYRNTATVPRSGWVAIRFTANNPGVWFMHCHFDRHLTWGMNVVFIVKNGRGISQQMLPPPPDLPPCY</sequence>
<dbReference type="GO" id="GO:0005507">
    <property type="term" value="F:copper ion binding"/>
    <property type="evidence" value="ECO:0007669"/>
    <property type="project" value="InterPro"/>
</dbReference>
<dbReference type="AlphaFoldDB" id="A0A3P6EGT6"/>
<keyword evidence="6" id="KW-0560">Oxidoreductase</keyword>
<evidence type="ECO:0000256" key="7">
    <source>
        <dbReference type="ARBA" id="ARBA00023008"/>
    </source>
</evidence>
<dbReference type="GO" id="GO:0016491">
    <property type="term" value="F:oxidoreductase activity"/>
    <property type="evidence" value="ECO:0007669"/>
    <property type="project" value="UniProtKB-KW"/>
</dbReference>
<feature type="domain" description="Plastocyanin-like" evidence="8">
    <location>
        <begin position="2"/>
        <end position="107"/>
    </location>
</feature>
<evidence type="ECO:0000256" key="1">
    <source>
        <dbReference type="ARBA" id="ARBA00004613"/>
    </source>
</evidence>
<dbReference type="InterPro" id="IPR011706">
    <property type="entry name" value="Cu-oxidase_C"/>
</dbReference>
<dbReference type="Pfam" id="PF07731">
    <property type="entry name" value="Cu-oxidase_2"/>
    <property type="match status" value="1"/>
</dbReference>
<dbReference type="InterPro" id="IPR033138">
    <property type="entry name" value="Cu_oxidase_CS"/>
</dbReference>
<dbReference type="PROSITE" id="PS00080">
    <property type="entry name" value="MULTICOPPER_OXIDASE2"/>
    <property type="match status" value="1"/>
</dbReference>
<comment type="subcellular location">
    <subcellularLocation>
        <location evidence="1">Secreted</location>
    </subcellularLocation>
</comment>
<evidence type="ECO:0000256" key="6">
    <source>
        <dbReference type="ARBA" id="ARBA00023002"/>
    </source>
</evidence>